<gene>
    <name evidence="2" type="ORF">FEAC_13230</name>
</gene>
<dbReference type="GeneID" id="78372539"/>
<keyword evidence="1" id="KW-0472">Membrane</keyword>
<organism evidence="2 3">
    <name type="scientific">Ferrimicrobium acidiphilum DSM 19497</name>
    <dbReference type="NCBI Taxonomy" id="1121877"/>
    <lineage>
        <taxon>Bacteria</taxon>
        <taxon>Bacillati</taxon>
        <taxon>Actinomycetota</taxon>
        <taxon>Acidimicrobiia</taxon>
        <taxon>Acidimicrobiales</taxon>
        <taxon>Acidimicrobiaceae</taxon>
        <taxon>Ferrimicrobium</taxon>
    </lineage>
</organism>
<dbReference type="Proteomes" id="UP000032336">
    <property type="component" value="Unassembled WGS sequence"/>
</dbReference>
<evidence type="ECO:0000313" key="2">
    <source>
        <dbReference type="EMBL" id="KJE76997.1"/>
    </source>
</evidence>
<evidence type="ECO:0000256" key="1">
    <source>
        <dbReference type="SAM" id="Phobius"/>
    </source>
</evidence>
<keyword evidence="1" id="KW-1133">Transmembrane helix</keyword>
<proteinExistence type="predicted"/>
<reference evidence="2 3" key="1">
    <citation type="submission" date="2015-01" db="EMBL/GenBank/DDBJ databases">
        <title>Draft genome of the acidophilic iron oxidizer Ferrimicrobium acidiphilum strain T23.</title>
        <authorList>
            <person name="Poehlein A."/>
            <person name="Eisen S."/>
            <person name="Schloemann M."/>
            <person name="Johnson B.D."/>
            <person name="Daniel R."/>
            <person name="Muehling M."/>
        </authorList>
    </citation>
    <scope>NUCLEOTIDE SEQUENCE [LARGE SCALE GENOMIC DNA]</scope>
    <source>
        <strain evidence="2 3">T23</strain>
    </source>
</reference>
<evidence type="ECO:0000313" key="3">
    <source>
        <dbReference type="Proteomes" id="UP000032336"/>
    </source>
</evidence>
<dbReference type="EMBL" id="JXUW01000009">
    <property type="protein sequence ID" value="KJE76997.1"/>
    <property type="molecule type" value="Genomic_DNA"/>
</dbReference>
<dbReference type="RefSeq" id="WP_035390998.1">
    <property type="nucleotide sequence ID" value="NZ_JQKF01000035.1"/>
</dbReference>
<keyword evidence="1" id="KW-0812">Transmembrane</keyword>
<feature type="transmembrane region" description="Helical" evidence="1">
    <location>
        <begin position="6"/>
        <end position="23"/>
    </location>
</feature>
<sequence length="62" mass="6888">MTELLYVLIPIAFVVIVGILGSLHRVKPVSIDDGVRSFDSMRHALDKRYRSESSSGTRSSHS</sequence>
<name>A0A0D8FXJ9_9ACTN</name>
<comment type="caution">
    <text evidence="2">The sequence shown here is derived from an EMBL/GenBank/DDBJ whole genome shotgun (WGS) entry which is preliminary data.</text>
</comment>
<dbReference type="STRING" id="1121877.FEAC_13230"/>
<keyword evidence="3" id="KW-1185">Reference proteome</keyword>
<dbReference type="AlphaFoldDB" id="A0A0D8FXJ9"/>
<accession>A0A0D8FXJ9</accession>
<protein>
    <submittedName>
        <fullName evidence="2">Uncharacterized protein</fullName>
    </submittedName>
</protein>